<name>A0ABS3Z4H5_9BACT</name>
<dbReference type="InterPro" id="IPR035901">
    <property type="entry name" value="GIY-YIG_endonuc_sf"/>
</dbReference>
<evidence type="ECO:0000313" key="2">
    <source>
        <dbReference type="EMBL" id="MBO9204550.1"/>
    </source>
</evidence>
<organism evidence="2 3">
    <name type="scientific">Niastella soli</name>
    <dbReference type="NCBI Taxonomy" id="2821487"/>
    <lineage>
        <taxon>Bacteria</taxon>
        <taxon>Pseudomonadati</taxon>
        <taxon>Bacteroidota</taxon>
        <taxon>Chitinophagia</taxon>
        <taxon>Chitinophagales</taxon>
        <taxon>Chitinophagaceae</taxon>
        <taxon>Niastella</taxon>
    </lineage>
</organism>
<sequence>MKSWGISEKVFSSTLDRYYIGHTGDDLSGRLRRHNSNHKGFTGNVGDWIIVLY</sequence>
<gene>
    <name evidence="2" type="ORF">J7I42_29955</name>
</gene>
<dbReference type="Gene3D" id="3.40.1440.10">
    <property type="entry name" value="GIY-YIG endonuclease"/>
    <property type="match status" value="1"/>
</dbReference>
<dbReference type="RefSeq" id="WP_209143243.1">
    <property type="nucleotide sequence ID" value="NZ_JAGHKO010000014.1"/>
</dbReference>
<dbReference type="InterPro" id="IPR000305">
    <property type="entry name" value="GIY-YIG_endonuc"/>
</dbReference>
<evidence type="ECO:0000259" key="1">
    <source>
        <dbReference type="Pfam" id="PF01541"/>
    </source>
</evidence>
<feature type="domain" description="GIY-YIG" evidence="1">
    <location>
        <begin position="12"/>
        <end position="50"/>
    </location>
</feature>
<accession>A0ABS3Z4H5</accession>
<protein>
    <submittedName>
        <fullName evidence="2">GIY-YIG nuclease family protein</fullName>
    </submittedName>
</protein>
<reference evidence="2 3" key="1">
    <citation type="submission" date="2021-03" db="EMBL/GenBank/DDBJ databases">
        <title>Assistant Professor.</title>
        <authorList>
            <person name="Huq M.A."/>
        </authorList>
    </citation>
    <scope>NUCLEOTIDE SEQUENCE [LARGE SCALE GENOMIC DNA]</scope>
    <source>
        <strain evidence="2 3">MAH-29</strain>
    </source>
</reference>
<dbReference type="Proteomes" id="UP000677244">
    <property type="component" value="Unassembled WGS sequence"/>
</dbReference>
<comment type="caution">
    <text evidence="2">The sequence shown here is derived from an EMBL/GenBank/DDBJ whole genome shotgun (WGS) entry which is preliminary data.</text>
</comment>
<dbReference type="Pfam" id="PF01541">
    <property type="entry name" value="GIY-YIG"/>
    <property type="match status" value="1"/>
</dbReference>
<dbReference type="EMBL" id="JAGHKO010000014">
    <property type="protein sequence ID" value="MBO9204550.1"/>
    <property type="molecule type" value="Genomic_DNA"/>
</dbReference>
<keyword evidence="3" id="KW-1185">Reference proteome</keyword>
<evidence type="ECO:0000313" key="3">
    <source>
        <dbReference type="Proteomes" id="UP000677244"/>
    </source>
</evidence>
<proteinExistence type="predicted"/>